<dbReference type="InterPro" id="IPR010130">
    <property type="entry name" value="T1SS_OMP_TolC"/>
</dbReference>
<keyword evidence="3" id="KW-0813">Transport</keyword>
<feature type="signal peptide" evidence="8">
    <location>
        <begin position="1"/>
        <end position="19"/>
    </location>
</feature>
<dbReference type="NCBIfam" id="TIGR01844">
    <property type="entry name" value="type_I_sec_TolC"/>
    <property type="match status" value="1"/>
</dbReference>
<keyword evidence="4" id="KW-1134">Transmembrane beta strand</keyword>
<evidence type="ECO:0000256" key="5">
    <source>
        <dbReference type="ARBA" id="ARBA00022692"/>
    </source>
</evidence>
<dbReference type="EMBL" id="WTVH01000023">
    <property type="protein sequence ID" value="NMF94096.1"/>
    <property type="molecule type" value="Genomic_DNA"/>
</dbReference>
<dbReference type="InterPro" id="IPR051906">
    <property type="entry name" value="TolC-like"/>
</dbReference>
<evidence type="ECO:0000313" key="10">
    <source>
        <dbReference type="Proteomes" id="UP000601990"/>
    </source>
</evidence>
<gene>
    <name evidence="9" type="ORF">GO608_12240</name>
</gene>
<accession>A0ABX1N484</accession>
<dbReference type="SUPFAM" id="SSF56954">
    <property type="entry name" value="Outer membrane efflux proteins (OEP)"/>
    <property type="match status" value="1"/>
</dbReference>
<name>A0ABX1N484_9RHOO</name>
<comment type="subcellular location">
    <subcellularLocation>
        <location evidence="1">Cell outer membrane</location>
    </subcellularLocation>
</comment>
<evidence type="ECO:0000256" key="1">
    <source>
        <dbReference type="ARBA" id="ARBA00004442"/>
    </source>
</evidence>
<dbReference type="Pfam" id="PF02321">
    <property type="entry name" value="OEP"/>
    <property type="match status" value="2"/>
</dbReference>
<comment type="similarity">
    <text evidence="2">Belongs to the outer membrane factor (OMF) (TC 1.B.17) family.</text>
</comment>
<evidence type="ECO:0000256" key="4">
    <source>
        <dbReference type="ARBA" id="ARBA00022452"/>
    </source>
</evidence>
<evidence type="ECO:0000256" key="8">
    <source>
        <dbReference type="SAM" id="SignalP"/>
    </source>
</evidence>
<evidence type="ECO:0000256" key="3">
    <source>
        <dbReference type="ARBA" id="ARBA00022448"/>
    </source>
</evidence>
<sequence>MKRALAICVASLIPAAAWSADLLDVYRDALANDARYAAARALFDAGQERVIQGRAGLLPVVGASADTKWNDVDSSQFGERRYNSNAYGVQLTQPLFRWQNWVQYKQGELQTALAGVQFGEARQDLILRVSQAYFDVLNAQDVLIAQTQLRTAAAEQLELAKASFEVGTVTITDVHEAQSRFDLAVAQEIAARNDLDVRRHALAQIIGKDPEPLAGLRGSVTLSRPQPDSIMAWASAAEQGAYGVQAQQVSREIAAREVELARAGHYPTVDVVATYGHQSGISSGSSSSSSFAGLGGRTESDAQTVGLQFNLPLFAGGAVSSRTREAAALRVRADADLEEARRNAALAARQAYLGVTSGMAQVRALEAAQVSSTSALEANRLGYEVGVRINIDVLNAQSQLADTLRQLARARYDTLLAQLRLKAAAGTLGEEDVQVINALLAESAMNLPPAQLGPASR</sequence>
<dbReference type="PANTHER" id="PTHR30026">
    <property type="entry name" value="OUTER MEMBRANE PROTEIN TOLC"/>
    <property type="match status" value="1"/>
</dbReference>
<keyword evidence="5" id="KW-0812">Transmembrane</keyword>
<feature type="chain" id="PRO_5046678786" evidence="8">
    <location>
        <begin position="20"/>
        <end position="457"/>
    </location>
</feature>
<proteinExistence type="inferred from homology"/>
<dbReference type="Proteomes" id="UP000601990">
    <property type="component" value="Unassembled WGS sequence"/>
</dbReference>
<evidence type="ECO:0000256" key="7">
    <source>
        <dbReference type="ARBA" id="ARBA00023237"/>
    </source>
</evidence>
<keyword evidence="8" id="KW-0732">Signal</keyword>
<organism evidence="9 10">
    <name type="scientific">Aromatoleum buckelii</name>
    <dbReference type="NCBI Taxonomy" id="200254"/>
    <lineage>
        <taxon>Bacteria</taxon>
        <taxon>Pseudomonadati</taxon>
        <taxon>Pseudomonadota</taxon>
        <taxon>Betaproteobacteria</taxon>
        <taxon>Rhodocyclales</taxon>
        <taxon>Rhodocyclaceae</taxon>
        <taxon>Aromatoleum</taxon>
    </lineage>
</organism>
<keyword evidence="6" id="KW-0472">Membrane</keyword>
<evidence type="ECO:0000256" key="6">
    <source>
        <dbReference type="ARBA" id="ARBA00023136"/>
    </source>
</evidence>
<evidence type="ECO:0000313" key="9">
    <source>
        <dbReference type="EMBL" id="NMF94096.1"/>
    </source>
</evidence>
<dbReference type="InterPro" id="IPR003423">
    <property type="entry name" value="OMP_efflux"/>
</dbReference>
<comment type="caution">
    <text evidence="9">The sequence shown here is derived from an EMBL/GenBank/DDBJ whole genome shotgun (WGS) entry which is preliminary data.</text>
</comment>
<keyword evidence="10" id="KW-1185">Reference proteome</keyword>
<dbReference type="Gene3D" id="1.20.1600.10">
    <property type="entry name" value="Outer membrane efflux proteins (OEP)"/>
    <property type="match status" value="1"/>
</dbReference>
<keyword evidence="7" id="KW-0998">Cell outer membrane</keyword>
<dbReference type="RefSeq" id="WP_169199367.1">
    <property type="nucleotide sequence ID" value="NZ_WTVH02000010.1"/>
</dbReference>
<reference evidence="9" key="1">
    <citation type="submission" date="2019-12" db="EMBL/GenBank/DDBJ databases">
        <title>Comparative genomics gives insights into the taxonomy of the Azoarcus-Aromatoleum group and reveals separate origins of nif in the plant-associated Azoarcus and non-plant-associated Aromatoleum sub-groups.</title>
        <authorList>
            <person name="Lafos M."/>
            <person name="Maluk M."/>
            <person name="Batista M."/>
            <person name="Junghare M."/>
            <person name="Carmona M."/>
            <person name="Faoro H."/>
            <person name="Cruz L.M."/>
            <person name="Battistoni F."/>
            <person name="De Souza E."/>
            <person name="Pedrosa F."/>
            <person name="Chen W.-M."/>
            <person name="Poole P.S."/>
            <person name="Dixon R.A."/>
            <person name="James E.K."/>
        </authorList>
    </citation>
    <scope>NUCLEOTIDE SEQUENCE</scope>
    <source>
        <strain evidence="9">U120</strain>
    </source>
</reference>
<protein>
    <submittedName>
        <fullName evidence="9">TolC family outer membrane protein</fullName>
    </submittedName>
</protein>
<evidence type="ECO:0000256" key="2">
    <source>
        <dbReference type="ARBA" id="ARBA00007613"/>
    </source>
</evidence>
<dbReference type="PANTHER" id="PTHR30026:SF20">
    <property type="entry name" value="OUTER MEMBRANE PROTEIN TOLC"/>
    <property type="match status" value="1"/>
</dbReference>